<proteinExistence type="predicted"/>
<keyword evidence="2" id="KW-1185">Reference proteome</keyword>
<protein>
    <submittedName>
        <fullName evidence="1">MFS family permease</fullName>
    </submittedName>
</protein>
<gene>
    <name evidence="1" type="ORF">J2W83_001081</name>
</gene>
<evidence type="ECO:0000313" key="1">
    <source>
        <dbReference type="EMBL" id="MDR6711487.1"/>
    </source>
</evidence>
<dbReference type="Proteomes" id="UP001259587">
    <property type="component" value="Unassembled WGS sequence"/>
</dbReference>
<reference evidence="1" key="1">
    <citation type="submission" date="2023-07" db="EMBL/GenBank/DDBJ databases">
        <title>Sorghum-associated microbial communities from plants grown in Nebraska, USA.</title>
        <authorList>
            <person name="Schachtman D."/>
        </authorList>
    </citation>
    <scope>NUCLEOTIDE SEQUENCE</scope>
    <source>
        <strain evidence="1">BE56</strain>
    </source>
</reference>
<name>A0ACC6JZ74_9PSED</name>
<evidence type="ECO:0000313" key="2">
    <source>
        <dbReference type="Proteomes" id="UP001259587"/>
    </source>
</evidence>
<dbReference type="EMBL" id="JAVDTH010000004">
    <property type="protein sequence ID" value="MDR6711487.1"/>
    <property type="molecule type" value="Genomic_DNA"/>
</dbReference>
<sequence length="442" mass="47947">MTTATPSEHLEIDAHARHGDDVHRKNVYRLIPLLFVCYLFAHLDRINIGFAKMQMSTDLGFSDTVYGLGAGLFFVSYMLFGVPSNLALDKVGPRRWIAVLMVCWGLLSSGMLFVRTHEEFYILRFLLGMAEAGFFPGIMLFINRWFARSRRAQVTALFAVAVPMAGIVGAPLSGWILEAFSEGAGLKGWQWMFLLEGCPVVLLGLVVLRMLPDRPEQAHWLSTVEQETVRSFSGPVGSDQQKVSPFSLVLQGNVWLLVIIYSAVMLGMGVVAFWMPSLIASAGVLHSDQVGLLSSLPYLIGCVCMVLTGRSSDRMRERRWHLFIPLLMTSVGISLAAIAPHDLLLVMVGMCFACSGATTALPMFWQLPAGIMGARNLAVGLAFVSSCGSIASFLSPSLVGFVKDSTGSASFALYLLAALILVGGALTFALPKKLVNPAASSQ</sequence>
<accession>A0ACC6JZ74</accession>
<organism evidence="1 2">
    <name type="scientific">Pseudomonas hunanensis</name>
    <dbReference type="NCBI Taxonomy" id="1247546"/>
    <lineage>
        <taxon>Bacteria</taxon>
        <taxon>Pseudomonadati</taxon>
        <taxon>Pseudomonadota</taxon>
        <taxon>Gammaproteobacteria</taxon>
        <taxon>Pseudomonadales</taxon>
        <taxon>Pseudomonadaceae</taxon>
        <taxon>Pseudomonas</taxon>
    </lineage>
</organism>
<comment type="caution">
    <text evidence="1">The sequence shown here is derived from an EMBL/GenBank/DDBJ whole genome shotgun (WGS) entry which is preliminary data.</text>
</comment>